<proteinExistence type="predicted"/>
<accession>A0A0A7G005</accession>
<geneLocation type="plasmid" evidence="1 2">
    <name>pCBJ</name>
</geneLocation>
<protein>
    <submittedName>
        <fullName evidence="1">Uncharacterized protein</fullName>
    </submittedName>
</protein>
<name>A0A0A7G005_9CLOT</name>
<sequence length="232" mass="27737">MDDKKINFDDLNSLMESKINIVKRKDNFRFVNFRDKILDIYDDNIRKFGVNCIFEELPFKSLCYHGCFFKQLIAFDKITNDRIDAIKNHKYSIKNIKTSSGSSEIKVLQDMVDKCINYDINNIDKFLNYVLFIIGDKNNKTIDYKDKDIKFYYDNFKPVPLLFFPSGYFMNLTNWNYFGLDFNTFFNLPKIDVINIFDKVNFKDLNDTFKKILLVEAYFYAPYIVSEINKYL</sequence>
<dbReference type="RefSeq" id="WP_040113793.1">
    <property type="nucleotide sequence ID" value="NZ_CP006906.1"/>
</dbReference>
<keyword evidence="1" id="KW-0614">Plasmid</keyword>
<dbReference type="AlphaFoldDB" id="A0A0A7G005"/>
<evidence type="ECO:0000313" key="1">
    <source>
        <dbReference type="EMBL" id="AIY85209.1"/>
    </source>
</evidence>
<organism evidence="1 2">
    <name type="scientific">Clostridium baratii str. Sullivan</name>
    <dbReference type="NCBI Taxonomy" id="1415775"/>
    <lineage>
        <taxon>Bacteria</taxon>
        <taxon>Bacillati</taxon>
        <taxon>Bacillota</taxon>
        <taxon>Clostridia</taxon>
        <taxon>Eubacteriales</taxon>
        <taxon>Clostridiaceae</taxon>
        <taxon>Clostridium</taxon>
    </lineage>
</organism>
<dbReference type="KEGG" id="cbv:U729_3241"/>
<dbReference type="HOGENOM" id="CLU_1193126_0_0_9"/>
<gene>
    <name evidence="1" type="ORF">U729_3241</name>
</gene>
<dbReference type="Proteomes" id="UP000030635">
    <property type="component" value="Plasmid pCBJ"/>
</dbReference>
<evidence type="ECO:0000313" key="2">
    <source>
        <dbReference type="Proteomes" id="UP000030635"/>
    </source>
</evidence>
<keyword evidence="2" id="KW-1185">Reference proteome</keyword>
<reference evidence="1 2" key="1">
    <citation type="journal article" date="2015" name="Infect. Genet. Evol.">
        <title>Genomic sequences of six botulinum neurotoxin-producing strains representing three clostridial species illustrate the mobility and diversity of botulinum neurotoxin genes.</title>
        <authorList>
            <person name="Smith T.J."/>
            <person name="Hill K.K."/>
            <person name="Xie G."/>
            <person name="Foley B.T."/>
            <person name="Williamson C.H."/>
            <person name="Foster J.T."/>
            <person name="Johnson S.L."/>
            <person name="Chertkov O."/>
            <person name="Teshima H."/>
            <person name="Gibbons H.S."/>
            <person name="Johnsky L.A."/>
            <person name="Karavis M.A."/>
            <person name="Smith L.A."/>
        </authorList>
    </citation>
    <scope>NUCLEOTIDE SEQUENCE [LARGE SCALE GENOMIC DNA]</scope>
    <source>
        <strain evidence="1 2">Sullivan</strain>
        <plasmid evidence="1">pCBJ</plasmid>
    </source>
</reference>
<dbReference type="EMBL" id="CP006906">
    <property type="protein sequence ID" value="AIY85209.1"/>
    <property type="molecule type" value="Genomic_DNA"/>
</dbReference>